<dbReference type="PANTHER" id="PTHR10029:SF22">
    <property type="entry name" value="ACYLPHOSPHATASE-2-LIKE"/>
    <property type="match status" value="1"/>
</dbReference>
<dbReference type="Pfam" id="PF00708">
    <property type="entry name" value="Acylphosphatase"/>
    <property type="match status" value="1"/>
</dbReference>
<comment type="caution">
    <text evidence="1">Lacks conserved residue(s) required for the propagation of feature annotation.</text>
</comment>
<dbReference type="SUPFAM" id="SSF54975">
    <property type="entry name" value="Acylphosphatase/BLUF domain-like"/>
    <property type="match status" value="1"/>
</dbReference>
<evidence type="ECO:0000313" key="5">
    <source>
        <dbReference type="Proteomes" id="UP000694621"/>
    </source>
</evidence>
<comment type="similarity">
    <text evidence="2">Belongs to the acylphosphatase family.</text>
</comment>
<dbReference type="Proteomes" id="UP000694621">
    <property type="component" value="Unplaced"/>
</dbReference>
<protein>
    <recommendedName>
        <fullName evidence="3">Acylphosphatase-like domain-containing protein</fullName>
    </recommendedName>
</protein>
<dbReference type="PROSITE" id="PS00151">
    <property type="entry name" value="ACYLPHOSPHATASE_2"/>
    <property type="match status" value="1"/>
</dbReference>
<dbReference type="AlphaFoldDB" id="A0A8B9JM25"/>
<proteinExistence type="inferred from homology"/>
<dbReference type="GO" id="GO:0003998">
    <property type="term" value="F:acylphosphatase activity"/>
    <property type="evidence" value="ECO:0007669"/>
    <property type="project" value="InterPro"/>
</dbReference>
<dbReference type="InterPro" id="IPR020456">
    <property type="entry name" value="Acylphosphatase"/>
</dbReference>
<name>A0A8B9JM25_ASTMX</name>
<sequence>MYTERQGLSLGLVGWVKNTSKGTVVGQVQGPRHQVNEICTGSAVTTSLHTSKLNVASD</sequence>
<evidence type="ECO:0000259" key="3">
    <source>
        <dbReference type="PROSITE" id="PS51160"/>
    </source>
</evidence>
<evidence type="ECO:0000256" key="1">
    <source>
        <dbReference type="PROSITE-ProRule" id="PRU00520"/>
    </source>
</evidence>
<dbReference type="Gene3D" id="3.30.70.100">
    <property type="match status" value="1"/>
</dbReference>
<accession>A0A8B9JM25</accession>
<dbReference type="InterPro" id="IPR036046">
    <property type="entry name" value="Acylphosphatase-like_dom_sf"/>
</dbReference>
<dbReference type="Ensembl" id="ENSAMXT00005026120.1">
    <property type="protein sequence ID" value="ENSAMXP00005023640.1"/>
    <property type="gene ID" value="ENSAMXG00005012118.1"/>
</dbReference>
<dbReference type="PANTHER" id="PTHR10029">
    <property type="entry name" value="ACYLPHOSPHATASE"/>
    <property type="match status" value="1"/>
</dbReference>
<dbReference type="PROSITE" id="PS51160">
    <property type="entry name" value="ACYLPHOSPHATASE_3"/>
    <property type="match status" value="1"/>
</dbReference>
<feature type="domain" description="Acylphosphatase-like" evidence="3">
    <location>
        <begin position="1"/>
        <end position="58"/>
    </location>
</feature>
<evidence type="ECO:0000313" key="4">
    <source>
        <dbReference type="Ensembl" id="ENSAMXP00005023640.1"/>
    </source>
</evidence>
<dbReference type="InterPro" id="IPR001792">
    <property type="entry name" value="Acylphosphatase-like_dom"/>
</dbReference>
<organism evidence="4 5">
    <name type="scientific">Astyanax mexicanus</name>
    <name type="common">Blind cave fish</name>
    <name type="synonym">Astyanax fasciatus mexicanus</name>
    <dbReference type="NCBI Taxonomy" id="7994"/>
    <lineage>
        <taxon>Eukaryota</taxon>
        <taxon>Metazoa</taxon>
        <taxon>Chordata</taxon>
        <taxon>Craniata</taxon>
        <taxon>Vertebrata</taxon>
        <taxon>Euteleostomi</taxon>
        <taxon>Actinopterygii</taxon>
        <taxon>Neopterygii</taxon>
        <taxon>Teleostei</taxon>
        <taxon>Ostariophysi</taxon>
        <taxon>Characiformes</taxon>
        <taxon>Characoidei</taxon>
        <taxon>Acestrorhamphidae</taxon>
        <taxon>Acestrorhamphinae</taxon>
        <taxon>Astyanax</taxon>
    </lineage>
</organism>
<evidence type="ECO:0000256" key="2">
    <source>
        <dbReference type="RuleBase" id="RU004168"/>
    </source>
</evidence>
<dbReference type="InterPro" id="IPR017968">
    <property type="entry name" value="Acylphosphatase_CS"/>
</dbReference>
<reference evidence="4" key="1">
    <citation type="submission" date="2025-08" db="UniProtKB">
        <authorList>
            <consortium name="Ensembl"/>
        </authorList>
    </citation>
    <scope>IDENTIFICATION</scope>
</reference>